<evidence type="ECO:0000256" key="1">
    <source>
        <dbReference type="SAM" id="Phobius"/>
    </source>
</evidence>
<reference evidence="2 3" key="1">
    <citation type="submission" date="2019-05" db="EMBL/GenBank/DDBJ databases">
        <title>Emergence of the Ug99 lineage of the wheat stem rust pathogen through somatic hybridization.</title>
        <authorList>
            <person name="Li F."/>
            <person name="Upadhyaya N.M."/>
            <person name="Sperschneider J."/>
            <person name="Matny O."/>
            <person name="Nguyen-Phuc H."/>
            <person name="Mago R."/>
            <person name="Raley C."/>
            <person name="Miller M.E."/>
            <person name="Silverstein K.A.T."/>
            <person name="Henningsen E."/>
            <person name="Hirsch C.D."/>
            <person name="Visser B."/>
            <person name="Pretorius Z.A."/>
            <person name="Steffenson B.J."/>
            <person name="Schwessinger B."/>
            <person name="Dodds P.N."/>
            <person name="Figueroa M."/>
        </authorList>
    </citation>
    <scope>NUCLEOTIDE SEQUENCE [LARGE SCALE GENOMIC DNA]</scope>
    <source>
        <strain evidence="2">21-0</strain>
    </source>
</reference>
<feature type="transmembrane region" description="Helical" evidence="1">
    <location>
        <begin position="100"/>
        <end position="122"/>
    </location>
</feature>
<gene>
    <name evidence="2" type="ORF">PGT21_027623</name>
</gene>
<dbReference type="EMBL" id="VSWC01000157">
    <property type="protein sequence ID" value="KAA1075039.1"/>
    <property type="molecule type" value="Genomic_DNA"/>
</dbReference>
<protein>
    <submittedName>
        <fullName evidence="2">Uncharacterized protein</fullName>
    </submittedName>
</protein>
<dbReference type="AlphaFoldDB" id="A0A5B0MFX4"/>
<keyword evidence="1" id="KW-1133">Transmembrane helix</keyword>
<organism evidence="2 3">
    <name type="scientific">Puccinia graminis f. sp. tritici</name>
    <dbReference type="NCBI Taxonomy" id="56615"/>
    <lineage>
        <taxon>Eukaryota</taxon>
        <taxon>Fungi</taxon>
        <taxon>Dikarya</taxon>
        <taxon>Basidiomycota</taxon>
        <taxon>Pucciniomycotina</taxon>
        <taxon>Pucciniomycetes</taxon>
        <taxon>Pucciniales</taxon>
        <taxon>Pucciniaceae</taxon>
        <taxon>Puccinia</taxon>
    </lineage>
</organism>
<proteinExistence type="predicted"/>
<comment type="caution">
    <text evidence="2">The sequence shown here is derived from an EMBL/GenBank/DDBJ whole genome shotgun (WGS) entry which is preliminary data.</text>
</comment>
<sequence>MTQSKATMPRGAAHWQYMDTRTIHCVSRAGVLAIPSQKRKELVVPLMAVLLEAEVAAVAVAAEGVGAEQSWTTSRSYVQCWGSNQRPNYRRQQKHIQKNIYLFIVSLQSLQIPSSQLICIAFL</sequence>
<evidence type="ECO:0000313" key="3">
    <source>
        <dbReference type="Proteomes" id="UP000324748"/>
    </source>
</evidence>
<name>A0A5B0MFX4_PUCGR</name>
<keyword evidence="1" id="KW-0812">Transmembrane</keyword>
<accession>A0A5B0MFX4</accession>
<keyword evidence="1" id="KW-0472">Membrane</keyword>
<evidence type="ECO:0000313" key="2">
    <source>
        <dbReference type="EMBL" id="KAA1075039.1"/>
    </source>
</evidence>
<dbReference type="Proteomes" id="UP000324748">
    <property type="component" value="Unassembled WGS sequence"/>
</dbReference>
<keyword evidence="3" id="KW-1185">Reference proteome</keyword>